<proteinExistence type="predicted"/>
<dbReference type="OrthoDB" id="107316at2157"/>
<dbReference type="NCBIfam" id="NF011470">
    <property type="entry name" value="PRK14887.1"/>
    <property type="match status" value="1"/>
</dbReference>
<gene>
    <name evidence="2" type="ORF">SAMN04488063_1249</name>
</gene>
<name>A0A1I2NNN8_9EURY</name>
<dbReference type="RefSeq" id="WP_092889914.1">
    <property type="nucleotide sequence ID" value="NZ_FOOQ01000001.1"/>
</dbReference>
<organism evidence="2 3">
    <name type="scientific">Halopelagius inordinatus</name>
    <dbReference type="NCBI Taxonomy" id="553467"/>
    <lineage>
        <taxon>Archaea</taxon>
        <taxon>Methanobacteriati</taxon>
        <taxon>Methanobacteriota</taxon>
        <taxon>Stenosarchaea group</taxon>
        <taxon>Halobacteria</taxon>
        <taxon>Halobacteriales</taxon>
        <taxon>Haloferacaceae</taxon>
    </lineage>
</organism>
<feature type="region of interest" description="Disordered" evidence="1">
    <location>
        <begin position="1"/>
        <end position="27"/>
    </location>
</feature>
<accession>A0A1I2NNN8</accession>
<evidence type="ECO:0008006" key="4">
    <source>
        <dbReference type="Google" id="ProtNLM"/>
    </source>
</evidence>
<dbReference type="Proteomes" id="UP000198876">
    <property type="component" value="Unassembled WGS sequence"/>
</dbReference>
<dbReference type="EMBL" id="FOOQ01000001">
    <property type="protein sequence ID" value="SFG04640.1"/>
    <property type="molecule type" value="Genomic_DNA"/>
</dbReference>
<protein>
    <recommendedName>
        <fullName evidence="4">KEOPS complex subunit Pcc1</fullName>
    </recommendedName>
</protein>
<evidence type="ECO:0000256" key="1">
    <source>
        <dbReference type="SAM" id="MobiDB-lite"/>
    </source>
</evidence>
<evidence type="ECO:0000313" key="3">
    <source>
        <dbReference type="Proteomes" id="UP000198876"/>
    </source>
</evidence>
<sequence length="93" mass="9967">MTNRSENERENGTAGAVESRSARLRTTHDAADAVAASLRPDNTDSIRMVVEGETLTTTIERETTGGLQSTVDDAVVNLTVADAVIDTVRNYQS</sequence>
<dbReference type="AlphaFoldDB" id="A0A1I2NNN8"/>
<dbReference type="STRING" id="553467.SAMN04488063_1249"/>
<feature type="compositionally biased region" description="Basic and acidic residues" evidence="1">
    <location>
        <begin position="1"/>
        <end position="11"/>
    </location>
</feature>
<keyword evidence="3" id="KW-1185">Reference proteome</keyword>
<reference evidence="3" key="1">
    <citation type="submission" date="2016-10" db="EMBL/GenBank/DDBJ databases">
        <authorList>
            <person name="Varghese N."/>
            <person name="Submissions S."/>
        </authorList>
    </citation>
    <scope>NUCLEOTIDE SEQUENCE [LARGE SCALE GENOMIC DNA]</scope>
    <source>
        <strain evidence="3">CGMCC 1.7739</strain>
    </source>
</reference>
<evidence type="ECO:0000313" key="2">
    <source>
        <dbReference type="EMBL" id="SFG04640.1"/>
    </source>
</evidence>